<reference evidence="2 3" key="1">
    <citation type="submission" date="2024-05" db="EMBL/GenBank/DDBJ databases">
        <authorList>
            <person name="Duchaud E."/>
        </authorList>
    </citation>
    <scope>NUCLEOTIDE SEQUENCE [LARGE SCALE GENOMIC DNA]</scope>
    <source>
        <strain evidence="2">Ena-SAMPLE-TAB-13-05-2024-13:56:06:370-140308</strain>
    </source>
</reference>
<proteinExistence type="predicted"/>
<dbReference type="InterPro" id="IPR011652">
    <property type="entry name" value="MORN_2"/>
</dbReference>
<dbReference type="PROSITE" id="PS51257">
    <property type="entry name" value="PROKAR_LIPOPROTEIN"/>
    <property type="match status" value="1"/>
</dbReference>
<name>A0ABM9PF37_9FLAO</name>
<gene>
    <name evidence="2" type="ORF">T190423A01A_60182</name>
</gene>
<comment type="caution">
    <text evidence="2">The sequence shown here is derived from an EMBL/GenBank/DDBJ whole genome shotgun (WGS) entry which is preliminary data.</text>
</comment>
<dbReference type="RefSeq" id="WP_348718525.1">
    <property type="nucleotide sequence ID" value="NZ_CAXJIO010000015.1"/>
</dbReference>
<organism evidence="2 3">
    <name type="scientific">Tenacibaculum polynesiense</name>
    <dbReference type="NCBI Taxonomy" id="3137857"/>
    <lineage>
        <taxon>Bacteria</taxon>
        <taxon>Pseudomonadati</taxon>
        <taxon>Bacteroidota</taxon>
        <taxon>Flavobacteriia</taxon>
        <taxon>Flavobacteriales</taxon>
        <taxon>Flavobacteriaceae</taxon>
        <taxon>Tenacibaculum</taxon>
    </lineage>
</organism>
<protein>
    <recommendedName>
        <fullName evidence="4">Toxin-antitoxin system YwqK family antitoxin</fullName>
    </recommendedName>
</protein>
<keyword evidence="1" id="KW-0732">Signal</keyword>
<accession>A0ABM9PF37</accession>
<dbReference type="EMBL" id="CAXJIO010000015">
    <property type="protein sequence ID" value="CAL2104245.1"/>
    <property type="molecule type" value="Genomic_DNA"/>
</dbReference>
<dbReference type="Pfam" id="PF07661">
    <property type="entry name" value="MORN_2"/>
    <property type="match status" value="3"/>
</dbReference>
<keyword evidence="3" id="KW-1185">Reference proteome</keyword>
<evidence type="ECO:0000256" key="1">
    <source>
        <dbReference type="SAM" id="SignalP"/>
    </source>
</evidence>
<evidence type="ECO:0000313" key="2">
    <source>
        <dbReference type="EMBL" id="CAL2104245.1"/>
    </source>
</evidence>
<evidence type="ECO:0008006" key="4">
    <source>
        <dbReference type="Google" id="ProtNLM"/>
    </source>
</evidence>
<sequence>MKLLRITYIILLTLFLASCSTKEARTNSTVAVIERNILDTNFQLVNGVLLFKNEAFSGVVNTFYNSGELKSKSEYNEGKRNGMYQGWYEEGAKSFERFYTNGLKTGKHLGWYKDGQLKFMYHFNEHGEYDGEVSEWFPNGQLLKMFNYVDGKEDGRQRMWQLDGKIRANYVTKNGERFGLIGLKKCYSVDTKNEIIQ</sequence>
<dbReference type="SUPFAM" id="SSF82185">
    <property type="entry name" value="Histone H3 K4-specific methyltransferase SET7/9 N-terminal domain"/>
    <property type="match status" value="1"/>
</dbReference>
<feature type="chain" id="PRO_5047158751" description="Toxin-antitoxin system YwqK family antitoxin" evidence="1">
    <location>
        <begin position="25"/>
        <end position="197"/>
    </location>
</feature>
<evidence type="ECO:0000313" key="3">
    <source>
        <dbReference type="Proteomes" id="UP001497527"/>
    </source>
</evidence>
<dbReference type="Proteomes" id="UP001497527">
    <property type="component" value="Unassembled WGS sequence"/>
</dbReference>
<feature type="signal peptide" evidence="1">
    <location>
        <begin position="1"/>
        <end position="24"/>
    </location>
</feature>
<dbReference type="Gene3D" id="2.20.110.10">
    <property type="entry name" value="Histone H3 K4-specific methyltransferase SET7/9 N-terminal domain"/>
    <property type="match status" value="2"/>
</dbReference>